<dbReference type="AlphaFoldDB" id="A0A858RPD2"/>
<proteinExistence type="predicted"/>
<keyword evidence="3" id="KW-1185">Reference proteome</keyword>
<dbReference type="Proteomes" id="UP000501812">
    <property type="component" value="Chromosome"/>
</dbReference>
<dbReference type="CDD" id="cd00408">
    <property type="entry name" value="DHDPS-like"/>
    <property type="match status" value="1"/>
</dbReference>
<dbReference type="GO" id="GO:0016829">
    <property type="term" value="F:lyase activity"/>
    <property type="evidence" value="ECO:0007669"/>
    <property type="project" value="UniProtKB-KW"/>
</dbReference>
<accession>A0A858RPD2</accession>
<dbReference type="SUPFAM" id="SSF51569">
    <property type="entry name" value="Aldolase"/>
    <property type="match status" value="1"/>
</dbReference>
<dbReference type="InterPro" id="IPR002220">
    <property type="entry name" value="DapA-like"/>
</dbReference>
<dbReference type="Pfam" id="PF06187">
    <property type="entry name" value="DUF993"/>
    <property type="match status" value="1"/>
</dbReference>
<evidence type="ECO:0000256" key="1">
    <source>
        <dbReference type="ARBA" id="ARBA00023239"/>
    </source>
</evidence>
<gene>
    <name evidence="2" type="ORF">HHL09_22735</name>
</gene>
<evidence type="ECO:0000313" key="3">
    <source>
        <dbReference type="Proteomes" id="UP000501812"/>
    </source>
</evidence>
<dbReference type="EMBL" id="CP051774">
    <property type="protein sequence ID" value="QJE98481.1"/>
    <property type="molecule type" value="Genomic_DNA"/>
</dbReference>
<dbReference type="KEGG" id="luo:HHL09_22735"/>
<dbReference type="RefSeq" id="WP_169456967.1">
    <property type="nucleotide sequence ID" value="NZ_CP051774.1"/>
</dbReference>
<dbReference type="InterPro" id="IPR009334">
    <property type="entry name" value="DUF993"/>
</dbReference>
<evidence type="ECO:0000313" key="2">
    <source>
        <dbReference type="EMBL" id="QJE98481.1"/>
    </source>
</evidence>
<protein>
    <submittedName>
        <fullName evidence="2">Dihydrodipicolinate synthase family protein</fullName>
    </submittedName>
</protein>
<dbReference type="Gene3D" id="3.20.20.70">
    <property type="entry name" value="Aldolase class I"/>
    <property type="match status" value="1"/>
</dbReference>
<dbReference type="SMART" id="SM01130">
    <property type="entry name" value="DHDPS"/>
    <property type="match status" value="1"/>
</dbReference>
<reference evidence="2 3" key="1">
    <citation type="submission" date="2020-04" db="EMBL/GenBank/DDBJ databases">
        <title>Luteolibacter sp. G-1-1-1 isolated from soil.</title>
        <authorList>
            <person name="Dahal R.H."/>
        </authorList>
    </citation>
    <scope>NUCLEOTIDE SEQUENCE [LARGE SCALE GENOMIC DNA]</scope>
    <source>
        <strain evidence="2 3">G-1-1-1</strain>
    </source>
</reference>
<name>A0A858RPD2_9BACT</name>
<keyword evidence="1" id="KW-0456">Lyase</keyword>
<organism evidence="2 3">
    <name type="scientific">Luteolibacter luteus</name>
    <dbReference type="NCBI Taxonomy" id="2728835"/>
    <lineage>
        <taxon>Bacteria</taxon>
        <taxon>Pseudomonadati</taxon>
        <taxon>Verrucomicrobiota</taxon>
        <taxon>Verrucomicrobiia</taxon>
        <taxon>Verrucomicrobiales</taxon>
        <taxon>Verrucomicrobiaceae</taxon>
        <taxon>Luteolibacter</taxon>
    </lineage>
</organism>
<dbReference type="InterPro" id="IPR013785">
    <property type="entry name" value="Aldolase_TIM"/>
</dbReference>
<sequence length="315" mass="35164">MSLETRHAAKRFRRKTTGYAACLLPFEADGSIARGAFEAAVARTTEAGLGCAVNMDTGYANYLTATERSEILGLTQGVIAGRRDFVAGVFVEGLEGDLVDLYRRQMDEIVSYGGTPILFQTTRFHAWAPAEIVDLYAKVCEGHESVFGFELGRMFAPNGMIYDEETIRGLMTIPALKGIKHSSLDRGKELRRLEIRDEVRPGFMIFTGNDLGIDMTEYGSDYLLGLAAFCPEKFALRDTYWQEGDERYAELTDALQYLGNVGFRAPVPAYKHSCAVFQHLLGRIPTSEPHRLCPRRPDWEAGIMQDCAKRLGYDV</sequence>